<gene>
    <name evidence="8" type="ORF">scyTo_0007816</name>
</gene>
<evidence type="ECO:0000313" key="8">
    <source>
        <dbReference type="EMBL" id="GCB66012.1"/>
    </source>
</evidence>
<proteinExistence type="predicted"/>
<dbReference type="STRING" id="75743.A0A401NYN0"/>
<evidence type="ECO:0000256" key="5">
    <source>
        <dbReference type="SAM" id="Coils"/>
    </source>
</evidence>
<keyword evidence="1" id="KW-0479">Metal-binding</keyword>
<dbReference type="PANTHER" id="PTHR25465">
    <property type="entry name" value="B-BOX DOMAIN CONTAINING"/>
    <property type="match status" value="1"/>
</dbReference>
<accession>A0A401NYN0</accession>
<evidence type="ECO:0000256" key="1">
    <source>
        <dbReference type="ARBA" id="ARBA00022723"/>
    </source>
</evidence>
<feature type="region of interest" description="Disordered" evidence="6">
    <location>
        <begin position="65"/>
        <end position="99"/>
    </location>
</feature>
<feature type="compositionally biased region" description="Basic and acidic residues" evidence="6">
    <location>
        <begin position="251"/>
        <end position="264"/>
    </location>
</feature>
<feature type="domain" description="B box-type" evidence="7">
    <location>
        <begin position="95"/>
        <end position="135"/>
    </location>
</feature>
<dbReference type="InterPro" id="IPR000315">
    <property type="entry name" value="Znf_B-box"/>
</dbReference>
<dbReference type="InterPro" id="IPR051051">
    <property type="entry name" value="E3_ubiq-ligase_TRIM/RNF"/>
</dbReference>
<evidence type="ECO:0000256" key="2">
    <source>
        <dbReference type="ARBA" id="ARBA00022771"/>
    </source>
</evidence>
<name>A0A401NYN0_SCYTO</name>
<feature type="coiled-coil region" evidence="5">
    <location>
        <begin position="212"/>
        <end position="243"/>
    </location>
</feature>
<dbReference type="PANTHER" id="PTHR25465:SF31">
    <property type="entry name" value="RING-TYPE DOMAIN-CONTAINING PROTEIN"/>
    <property type="match status" value="1"/>
</dbReference>
<dbReference type="Proteomes" id="UP000288216">
    <property type="component" value="Unassembled WGS sequence"/>
</dbReference>
<sequence>MASDSNLPCMDEPPPGGSCDVCEPDEAQPALKICDVCCLSFCQLHAREHDAKPSRRQHRLRDFEAASQKPGSQQEQQEEETAGNQEAAEGDGKQGERKKCVDHNQEVTLYCKDDEKIICVLCAMGPHSQHQLITLDEAYLAVRNRPPTDLKAAMLEMVDRLKMKSSDPNVTQGQMEDCIKQEFAKMRQLVTEEERKALHLVDLQEAVATAHVAELIAEINVTMEKLTEEMQEITKQLNAFNQLALLKPKVIEDKPRENLHRDDSPPPGRGGRFCEPPSANGPW</sequence>
<dbReference type="OrthoDB" id="9049620at2759"/>
<evidence type="ECO:0000256" key="4">
    <source>
        <dbReference type="PROSITE-ProRule" id="PRU00024"/>
    </source>
</evidence>
<evidence type="ECO:0000256" key="3">
    <source>
        <dbReference type="ARBA" id="ARBA00022833"/>
    </source>
</evidence>
<dbReference type="Pfam" id="PF00643">
    <property type="entry name" value="zf-B_box"/>
    <property type="match status" value="1"/>
</dbReference>
<evidence type="ECO:0000259" key="7">
    <source>
        <dbReference type="PROSITE" id="PS50119"/>
    </source>
</evidence>
<dbReference type="SMART" id="SM00336">
    <property type="entry name" value="BBOX"/>
    <property type="match status" value="1"/>
</dbReference>
<evidence type="ECO:0000256" key="6">
    <source>
        <dbReference type="SAM" id="MobiDB-lite"/>
    </source>
</evidence>
<dbReference type="PROSITE" id="PS50119">
    <property type="entry name" value="ZF_BBOX"/>
    <property type="match status" value="1"/>
</dbReference>
<keyword evidence="3" id="KW-0862">Zinc</keyword>
<protein>
    <recommendedName>
        <fullName evidence="7">B box-type domain-containing protein</fullName>
    </recommendedName>
</protein>
<feature type="compositionally biased region" description="Basic and acidic residues" evidence="6">
    <location>
        <begin position="90"/>
        <end position="99"/>
    </location>
</feature>
<dbReference type="Gene3D" id="4.10.830.40">
    <property type="match status" value="1"/>
</dbReference>
<keyword evidence="9" id="KW-1185">Reference proteome</keyword>
<keyword evidence="5" id="KW-0175">Coiled coil</keyword>
<evidence type="ECO:0000313" key="9">
    <source>
        <dbReference type="Proteomes" id="UP000288216"/>
    </source>
</evidence>
<feature type="region of interest" description="Disordered" evidence="6">
    <location>
        <begin position="251"/>
        <end position="283"/>
    </location>
</feature>
<keyword evidence="2 4" id="KW-0863">Zinc-finger</keyword>
<reference evidence="8 9" key="1">
    <citation type="journal article" date="2018" name="Nat. Ecol. Evol.">
        <title>Shark genomes provide insights into elasmobranch evolution and the origin of vertebrates.</title>
        <authorList>
            <person name="Hara Y"/>
            <person name="Yamaguchi K"/>
            <person name="Onimaru K"/>
            <person name="Kadota M"/>
            <person name="Koyanagi M"/>
            <person name="Keeley SD"/>
            <person name="Tatsumi K"/>
            <person name="Tanaka K"/>
            <person name="Motone F"/>
            <person name="Kageyama Y"/>
            <person name="Nozu R"/>
            <person name="Adachi N"/>
            <person name="Nishimura O"/>
            <person name="Nakagawa R"/>
            <person name="Tanegashima C"/>
            <person name="Kiyatake I"/>
            <person name="Matsumoto R"/>
            <person name="Murakumo K"/>
            <person name="Nishida K"/>
            <person name="Terakita A"/>
            <person name="Kuratani S"/>
            <person name="Sato K"/>
            <person name="Hyodo S Kuraku.S."/>
        </authorList>
    </citation>
    <scope>NUCLEOTIDE SEQUENCE [LARGE SCALE GENOMIC DNA]</scope>
</reference>
<dbReference type="OMA" id="LREAYMW"/>
<dbReference type="GO" id="GO:0008270">
    <property type="term" value="F:zinc ion binding"/>
    <property type="evidence" value="ECO:0007669"/>
    <property type="project" value="UniProtKB-KW"/>
</dbReference>
<organism evidence="8 9">
    <name type="scientific">Scyliorhinus torazame</name>
    <name type="common">Cloudy catshark</name>
    <name type="synonym">Catulus torazame</name>
    <dbReference type="NCBI Taxonomy" id="75743"/>
    <lineage>
        <taxon>Eukaryota</taxon>
        <taxon>Metazoa</taxon>
        <taxon>Chordata</taxon>
        <taxon>Craniata</taxon>
        <taxon>Vertebrata</taxon>
        <taxon>Chondrichthyes</taxon>
        <taxon>Elasmobranchii</taxon>
        <taxon>Galeomorphii</taxon>
        <taxon>Galeoidea</taxon>
        <taxon>Carcharhiniformes</taxon>
        <taxon>Scyliorhinidae</taxon>
        <taxon>Scyliorhinus</taxon>
    </lineage>
</organism>
<dbReference type="EMBL" id="BFAA01002895">
    <property type="protein sequence ID" value="GCB66012.1"/>
    <property type="molecule type" value="Genomic_DNA"/>
</dbReference>
<dbReference type="AlphaFoldDB" id="A0A401NYN0"/>
<comment type="caution">
    <text evidence="8">The sequence shown here is derived from an EMBL/GenBank/DDBJ whole genome shotgun (WGS) entry which is preliminary data.</text>
</comment>
<dbReference type="SUPFAM" id="SSF57845">
    <property type="entry name" value="B-box zinc-binding domain"/>
    <property type="match status" value="1"/>
</dbReference>
<dbReference type="Gene3D" id="3.30.160.60">
    <property type="entry name" value="Classic Zinc Finger"/>
    <property type="match status" value="1"/>
</dbReference>